<dbReference type="RefSeq" id="WP_313766937.1">
    <property type="nucleotide sequence ID" value="NZ_BAAAVH010000104.1"/>
</dbReference>
<protein>
    <recommendedName>
        <fullName evidence="3">Fibronectin type-III domain-containing protein</fullName>
    </recommendedName>
</protein>
<gene>
    <name evidence="1" type="ORF">ACFP0N_32660</name>
</gene>
<evidence type="ECO:0008006" key="3">
    <source>
        <dbReference type="Google" id="ProtNLM"/>
    </source>
</evidence>
<accession>A0ABW1F756</accession>
<comment type="caution">
    <text evidence="1">The sequence shown here is derived from an EMBL/GenBank/DDBJ whole genome shotgun (WGS) entry which is preliminary data.</text>
</comment>
<sequence length="563" mass="58476">MGSPLDLVTAPPQLTGVTVGAGRSVTLTWTPPPSPSAFTAVQPVVLWGGTEVDLPVQPFPRSPIVLTLPDGIPNTAAIALRGVANLSVSPLGNAAVLLTTAPTGVTVAYDGAELRVSWDALPSPLIDGYRVCTVAGGTVTVLGDTATASGRWPVDIDDTSTTVVVRPLAPLAVGTPSEPVPVFTEALVVGGSYLAPQLGPVLTAADLTLGLPELFVTPQLDPVELPLGFVLTPADAGPYAYTLLIPEASPVWDFTDRPDVIGRWAELLAELQPLGITPYGVAALTEAVSRSMPQTFAETLYFAYGLRFDRGFFDLRPGLVLRVEYEAYQIAPGGQGDPLSGFVTTGVADYEVASYENAGTWTNGLDAFLAGLARQNGVDVPNPSGPAAGQLYGSGGVFDLFAKALRLPYARLVFPRTLLPTTTPGSLWPQQNAVLLSAATLDALDAATENVRRQDPPGSGVAAAYLRGRAVVRAMVRISVNGASRLVPVGTTLGNVLASEGRRPSAVPVPLSGVTMHRPRTAAALDGPAGDWPVLPGWRPRDPAALGLPLLHGDRLDLATGLG</sequence>
<evidence type="ECO:0000313" key="1">
    <source>
        <dbReference type="EMBL" id="MFC5889730.1"/>
    </source>
</evidence>
<dbReference type="Proteomes" id="UP001596067">
    <property type="component" value="Unassembled WGS sequence"/>
</dbReference>
<name>A0ABW1F756_9ACTN</name>
<organism evidence="1 2">
    <name type="scientific">Kitasatospora aburaviensis</name>
    <dbReference type="NCBI Taxonomy" id="67265"/>
    <lineage>
        <taxon>Bacteria</taxon>
        <taxon>Bacillati</taxon>
        <taxon>Actinomycetota</taxon>
        <taxon>Actinomycetes</taxon>
        <taxon>Kitasatosporales</taxon>
        <taxon>Streptomycetaceae</taxon>
        <taxon>Kitasatospora</taxon>
    </lineage>
</organism>
<evidence type="ECO:0000313" key="2">
    <source>
        <dbReference type="Proteomes" id="UP001596067"/>
    </source>
</evidence>
<dbReference type="EMBL" id="JBHSOD010000063">
    <property type="protein sequence ID" value="MFC5889730.1"/>
    <property type="molecule type" value="Genomic_DNA"/>
</dbReference>
<reference evidence="2" key="1">
    <citation type="journal article" date="2019" name="Int. J. Syst. Evol. Microbiol.">
        <title>The Global Catalogue of Microorganisms (GCM) 10K type strain sequencing project: providing services to taxonomists for standard genome sequencing and annotation.</title>
        <authorList>
            <consortium name="The Broad Institute Genomics Platform"/>
            <consortium name="The Broad Institute Genome Sequencing Center for Infectious Disease"/>
            <person name="Wu L."/>
            <person name="Ma J."/>
        </authorList>
    </citation>
    <scope>NUCLEOTIDE SEQUENCE [LARGE SCALE GENOMIC DNA]</scope>
    <source>
        <strain evidence="2">CGMCC 4.1469</strain>
    </source>
</reference>
<proteinExistence type="predicted"/>
<keyword evidence="2" id="KW-1185">Reference proteome</keyword>